<organism evidence="1 2">
    <name type="scientific">Nocardia speluncae</name>
    <dbReference type="NCBI Taxonomy" id="419477"/>
    <lineage>
        <taxon>Bacteria</taxon>
        <taxon>Bacillati</taxon>
        <taxon>Actinomycetota</taxon>
        <taxon>Actinomycetes</taxon>
        <taxon>Mycobacteriales</taxon>
        <taxon>Nocardiaceae</taxon>
        <taxon>Nocardia</taxon>
    </lineage>
</organism>
<keyword evidence="2" id="KW-1185">Reference proteome</keyword>
<evidence type="ECO:0000313" key="2">
    <source>
        <dbReference type="Proteomes" id="UP000565715"/>
    </source>
</evidence>
<sequence>MNDTPTAVREQCASCVPANVKVDQLFAAFHLRDCDEETDAAAATAVGRKLGRTVTDREITQLRTGRTGQKSDPELLAALFEHFCLPGTHLTSMADVEGRAIDRTLRLLVSIRDVSPAAFRL</sequence>
<accession>A0A846XJQ8</accession>
<comment type="caution">
    <text evidence="1">The sequence shown here is derived from an EMBL/GenBank/DDBJ whole genome shotgun (WGS) entry which is preliminary data.</text>
</comment>
<proteinExistence type="predicted"/>
<dbReference type="Gene3D" id="1.10.260.40">
    <property type="entry name" value="lambda repressor-like DNA-binding domains"/>
    <property type="match status" value="1"/>
</dbReference>
<dbReference type="InterPro" id="IPR010982">
    <property type="entry name" value="Lambda_DNA-bd_dom_sf"/>
</dbReference>
<gene>
    <name evidence="1" type="ORF">HGA13_17695</name>
</gene>
<reference evidence="1 2" key="1">
    <citation type="submission" date="2020-04" db="EMBL/GenBank/DDBJ databases">
        <title>MicrobeNet Type strains.</title>
        <authorList>
            <person name="Nicholson A.C."/>
        </authorList>
    </citation>
    <scope>NUCLEOTIDE SEQUENCE [LARGE SCALE GENOMIC DNA]</scope>
    <source>
        <strain evidence="1 2">DSM 45078</strain>
    </source>
</reference>
<name>A0A846XJQ8_9NOCA</name>
<dbReference type="RefSeq" id="WP_157112829.1">
    <property type="nucleotide sequence ID" value="NZ_JAAXOO010000004.1"/>
</dbReference>
<dbReference type="Proteomes" id="UP000565715">
    <property type="component" value="Unassembled WGS sequence"/>
</dbReference>
<protein>
    <submittedName>
        <fullName evidence="1">Uncharacterized protein</fullName>
    </submittedName>
</protein>
<dbReference type="GO" id="GO:0003677">
    <property type="term" value="F:DNA binding"/>
    <property type="evidence" value="ECO:0007669"/>
    <property type="project" value="InterPro"/>
</dbReference>
<dbReference type="AlphaFoldDB" id="A0A846XJQ8"/>
<evidence type="ECO:0000313" key="1">
    <source>
        <dbReference type="EMBL" id="NKY34890.1"/>
    </source>
</evidence>
<dbReference type="EMBL" id="JAAXOO010000004">
    <property type="protein sequence ID" value="NKY34890.1"/>
    <property type="molecule type" value="Genomic_DNA"/>
</dbReference>